<dbReference type="GO" id="GO:0004029">
    <property type="term" value="F:aldehyde dehydrogenase (NAD+) activity"/>
    <property type="evidence" value="ECO:0000318"/>
    <property type="project" value="GO_Central"/>
</dbReference>
<organism evidence="2 3">
    <name type="scientific">Phaeosphaeria nodorum (strain SN15 / ATCC MYA-4574 / FGSC 10173)</name>
    <name type="common">Glume blotch fungus</name>
    <name type="synonym">Parastagonospora nodorum</name>
    <dbReference type="NCBI Taxonomy" id="321614"/>
    <lineage>
        <taxon>Eukaryota</taxon>
        <taxon>Fungi</taxon>
        <taxon>Dikarya</taxon>
        <taxon>Ascomycota</taxon>
        <taxon>Pezizomycotina</taxon>
        <taxon>Dothideomycetes</taxon>
        <taxon>Pleosporomycetidae</taxon>
        <taxon>Pleosporales</taxon>
        <taxon>Pleosporineae</taxon>
        <taxon>Phaeosphaeriaceae</taxon>
        <taxon>Parastagonospora</taxon>
    </lineage>
</organism>
<sequence length="367" mass="40242">MFRPLVLVKYQLTVNSTGATGYIGGDALYAVVNTYPDLEITALVRNSDKGAKVASHYAKIRLVYGDLDSTDLITKETTDSDIVLHCADCDHLASAEAIIAGLAKSQKQTYFIHTSGTGLLCFEDLEQDTYGVRREKVYDDWDGIGETTSLPDSAVHRNLDKVVLAASQASANIHTAIVCPPCIWGPGRGPDNQRSVQVYNMTRTALQRHKGLVVGEGANRWTEIHVQDLSNVYLALVTAALSPDGGKATWNDKGYYFAENGQFSWGELGQKLAKLMFDKKLINSPEVDHLDKDETEKLDPEGAILWGTNSLCKATRAEKLFGWKPKQKKLFDSLSEIVDDEARKLGITKGHAAHAAGETNPYIPAQQ</sequence>
<dbReference type="Pfam" id="PF13460">
    <property type="entry name" value="NAD_binding_10"/>
    <property type="match status" value="1"/>
</dbReference>
<reference evidence="3" key="1">
    <citation type="journal article" date="2007" name="Plant Cell">
        <title>Dothideomycete-plant interactions illuminated by genome sequencing and EST analysis of the wheat pathogen Stagonospora nodorum.</title>
        <authorList>
            <person name="Hane J.K."/>
            <person name="Lowe R.G."/>
            <person name="Solomon P.S."/>
            <person name="Tan K.C."/>
            <person name="Schoch C.L."/>
            <person name="Spatafora J.W."/>
            <person name="Crous P.W."/>
            <person name="Kodira C."/>
            <person name="Birren B.W."/>
            <person name="Galagan J.E."/>
            <person name="Torriani S.F."/>
            <person name="McDonald B.A."/>
            <person name="Oliver R.P."/>
        </authorList>
    </citation>
    <scope>NUCLEOTIDE SEQUENCE [LARGE SCALE GENOMIC DNA]</scope>
    <source>
        <strain evidence="3">SN15 / ATCC MYA-4574 / FGSC 10173</strain>
    </source>
</reference>
<dbReference type="FunCoup" id="Q0TYQ6">
    <property type="interactions" value="28"/>
</dbReference>
<dbReference type="HOGENOM" id="CLU_007383_12_2_1"/>
<dbReference type="GeneID" id="5982412"/>
<proteinExistence type="predicted"/>
<dbReference type="InterPro" id="IPR036291">
    <property type="entry name" value="NAD(P)-bd_dom_sf"/>
</dbReference>
<dbReference type="STRING" id="321614.Q0TYQ6"/>
<evidence type="ECO:0000313" key="3">
    <source>
        <dbReference type="Proteomes" id="UP000001055"/>
    </source>
</evidence>
<dbReference type="Proteomes" id="UP000001055">
    <property type="component" value="Unassembled WGS sequence"/>
</dbReference>
<dbReference type="PANTHER" id="PTHR48079">
    <property type="entry name" value="PROTEIN YEEZ"/>
    <property type="match status" value="1"/>
</dbReference>
<feature type="domain" description="NAD(P)-binding" evidence="1">
    <location>
        <begin position="18"/>
        <end position="100"/>
    </location>
</feature>
<accession>Q0TYQ6</accession>
<dbReference type="VEuPathDB" id="FungiDB:JI435_153300"/>
<dbReference type="InterPro" id="IPR051783">
    <property type="entry name" value="NAD(P)-dependent_oxidoreduct"/>
</dbReference>
<dbReference type="InParanoid" id="Q0TYQ6"/>
<dbReference type="AlphaFoldDB" id="Q0TYQ6"/>
<dbReference type="eggNOG" id="KOG1502">
    <property type="taxonomic scope" value="Eukaryota"/>
</dbReference>
<dbReference type="RefSeq" id="XP_001805483.1">
    <property type="nucleotide sequence ID" value="XM_001805431.1"/>
</dbReference>
<dbReference type="PANTHER" id="PTHR48079:SF7">
    <property type="entry name" value="NAD(P)-BINDING DOMAIN-CONTAINING PROTEIN-RELATED"/>
    <property type="match status" value="1"/>
</dbReference>
<protein>
    <recommendedName>
        <fullName evidence="1">NAD(P)-binding domain-containing protein</fullName>
    </recommendedName>
</protein>
<dbReference type="InterPro" id="IPR016040">
    <property type="entry name" value="NAD(P)-bd_dom"/>
</dbReference>
<dbReference type="EMBL" id="CH445361">
    <property type="protein sequence ID" value="EAT77263.2"/>
    <property type="molecule type" value="Genomic_DNA"/>
</dbReference>
<evidence type="ECO:0000313" key="2">
    <source>
        <dbReference type="EMBL" id="EAT77263.2"/>
    </source>
</evidence>
<dbReference type="KEGG" id="pno:SNOG_15330"/>
<dbReference type="Gene3D" id="3.40.50.720">
    <property type="entry name" value="NAD(P)-binding Rossmann-like Domain"/>
    <property type="match status" value="1"/>
</dbReference>
<gene>
    <name evidence="2" type="ORF">SNOG_15330</name>
</gene>
<dbReference type="SUPFAM" id="SSF51735">
    <property type="entry name" value="NAD(P)-binding Rossmann-fold domains"/>
    <property type="match status" value="1"/>
</dbReference>
<evidence type="ECO:0000259" key="1">
    <source>
        <dbReference type="Pfam" id="PF13460"/>
    </source>
</evidence>
<name>Q0TYQ6_PHANO</name>
<dbReference type="GO" id="GO:0005737">
    <property type="term" value="C:cytoplasm"/>
    <property type="evidence" value="ECO:0000318"/>
    <property type="project" value="GO_Central"/>
</dbReference>